<dbReference type="PANTHER" id="PTHR22760">
    <property type="entry name" value="GLYCOSYLTRANSFERASE"/>
    <property type="match status" value="1"/>
</dbReference>
<keyword evidence="3" id="KW-0808">Transferase</keyword>
<dbReference type="Pfam" id="PF03901">
    <property type="entry name" value="Glyco_transf_22"/>
    <property type="match status" value="1"/>
</dbReference>
<accession>A0AAW1U3C4</accession>
<keyword evidence="5 8" id="KW-0256">Endoplasmic reticulum</keyword>
<dbReference type="EMBL" id="JARQZJ010000032">
    <property type="protein sequence ID" value="KAK9874772.1"/>
    <property type="molecule type" value="Genomic_DNA"/>
</dbReference>
<dbReference type="Proteomes" id="UP001431783">
    <property type="component" value="Unassembled WGS sequence"/>
</dbReference>
<name>A0AAW1U3C4_9CUCU</name>
<organism evidence="9 10">
    <name type="scientific">Henosepilachna vigintioctopunctata</name>
    <dbReference type="NCBI Taxonomy" id="420089"/>
    <lineage>
        <taxon>Eukaryota</taxon>
        <taxon>Metazoa</taxon>
        <taxon>Ecdysozoa</taxon>
        <taxon>Arthropoda</taxon>
        <taxon>Hexapoda</taxon>
        <taxon>Insecta</taxon>
        <taxon>Pterygota</taxon>
        <taxon>Neoptera</taxon>
        <taxon>Endopterygota</taxon>
        <taxon>Coleoptera</taxon>
        <taxon>Polyphaga</taxon>
        <taxon>Cucujiformia</taxon>
        <taxon>Coccinelloidea</taxon>
        <taxon>Coccinellidae</taxon>
        <taxon>Epilachninae</taxon>
        <taxon>Epilachnini</taxon>
        <taxon>Henosepilachna</taxon>
    </lineage>
</organism>
<protein>
    <recommendedName>
        <fullName evidence="8">Mannosyltransferase</fullName>
        <ecNumber evidence="8">2.4.1.-</ecNumber>
    </recommendedName>
</protein>
<keyword evidence="4 8" id="KW-0812">Transmembrane</keyword>
<evidence type="ECO:0000256" key="5">
    <source>
        <dbReference type="ARBA" id="ARBA00022824"/>
    </source>
</evidence>
<feature type="transmembrane region" description="Helical" evidence="8">
    <location>
        <begin position="163"/>
        <end position="189"/>
    </location>
</feature>
<comment type="caution">
    <text evidence="9">The sequence shown here is derived from an EMBL/GenBank/DDBJ whole genome shotgun (WGS) entry which is preliminary data.</text>
</comment>
<dbReference type="GO" id="GO:0000026">
    <property type="term" value="F:alpha-1,2-mannosyltransferase activity"/>
    <property type="evidence" value="ECO:0007669"/>
    <property type="project" value="TreeGrafter"/>
</dbReference>
<keyword evidence="7 8" id="KW-0472">Membrane</keyword>
<comment type="similarity">
    <text evidence="8">Belongs to the glycosyltransferase 22 family.</text>
</comment>
<sequence>MTWNDNSATDVFKIFVFVRIASVFLVQTFYEADEYWQSLEVAHNFVFGYGSLTWEWQIGVRSYVYPLVFSGLYKILDLFAIDTSFLIINGPRILQGILSAYADVCLYKWSGSSKWALFCSASSWFLFYMGSRTLINSFETSISSIALSMFPWPGGSREEKFGFLWLVGFICIVRPTAIIMWLPICLFHLKITRHRWSFLIFTKYLPIGTLLLMTSTIIDSIGHGSLILSFYQFFKFNVTQQGASFYGVLPWHWYMSVGLPSILGINLMPFVLASLVILKTERLIIMS</sequence>
<evidence type="ECO:0000256" key="7">
    <source>
        <dbReference type="ARBA" id="ARBA00023136"/>
    </source>
</evidence>
<keyword evidence="6 8" id="KW-1133">Transmembrane helix</keyword>
<feature type="transmembrane region" description="Helical" evidence="8">
    <location>
        <begin position="115"/>
        <end position="135"/>
    </location>
</feature>
<proteinExistence type="inferred from homology"/>
<evidence type="ECO:0000256" key="1">
    <source>
        <dbReference type="ARBA" id="ARBA00004477"/>
    </source>
</evidence>
<evidence type="ECO:0000256" key="3">
    <source>
        <dbReference type="ARBA" id="ARBA00022679"/>
    </source>
</evidence>
<reference evidence="9 10" key="1">
    <citation type="submission" date="2023-03" db="EMBL/GenBank/DDBJ databases">
        <title>Genome insight into feeding habits of ladybird beetles.</title>
        <authorList>
            <person name="Li H.-S."/>
            <person name="Huang Y.-H."/>
            <person name="Pang H."/>
        </authorList>
    </citation>
    <scope>NUCLEOTIDE SEQUENCE [LARGE SCALE GENOMIC DNA]</scope>
    <source>
        <strain evidence="9">SYSU_2023b</strain>
        <tissue evidence="9">Whole body</tissue>
    </source>
</reference>
<feature type="transmembrane region" description="Helical" evidence="8">
    <location>
        <begin position="253"/>
        <end position="278"/>
    </location>
</feature>
<evidence type="ECO:0000256" key="8">
    <source>
        <dbReference type="RuleBase" id="RU363075"/>
    </source>
</evidence>
<comment type="caution">
    <text evidence="8">Lacks conserved residue(s) required for the propagation of feature annotation.</text>
</comment>
<evidence type="ECO:0000256" key="6">
    <source>
        <dbReference type="ARBA" id="ARBA00022989"/>
    </source>
</evidence>
<keyword evidence="2 8" id="KW-0328">Glycosyltransferase</keyword>
<comment type="subcellular location">
    <subcellularLocation>
        <location evidence="1 8">Endoplasmic reticulum membrane</location>
        <topology evidence="1 8">Multi-pass membrane protein</topology>
    </subcellularLocation>
</comment>
<evidence type="ECO:0000256" key="2">
    <source>
        <dbReference type="ARBA" id="ARBA00022676"/>
    </source>
</evidence>
<keyword evidence="10" id="KW-1185">Reference proteome</keyword>
<evidence type="ECO:0000313" key="9">
    <source>
        <dbReference type="EMBL" id="KAK9874772.1"/>
    </source>
</evidence>
<dbReference type="InterPro" id="IPR005599">
    <property type="entry name" value="GPI_mannosylTrfase"/>
</dbReference>
<evidence type="ECO:0000256" key="4">
    <source>
        <dbReference type="ARBA" id="ARBA00022692"/>
    </source>
</evidence>
<dbReference type="GO" id="GO:0006506">
    <property type="term" value="P:GPI anchor biosynthetic process"/>
    <property type="evidence" value="ECO:0007669"/>
    <property type="project" value="TreeGrafter"/>
</dbReference>
<evidence type="ECO:0000313" key="10">
    <source>
        <dbReference type="Proteomes" id="UP001431783"/>
    </source>
</evidence>
<dbReference type="PANTHER" id="PTHR22760:SF4">
    <property type="entry name" value="GPI MANNOSYLTRANSFERASE 3"/>
    <property type="match status" value="1"/>
</dbReference>
<dbReference type="EC" id="2.4.1.-" evidence="8"/>
<dbReference type="GO" id="GO:0005789">
    <property type="term" value="C:endoplasmic reticulum membrane"/>
    <property type="evidence" value="ECO:0007669"/>
    <property type="project" value="UniProtKB-SubCell"/>
</dbReference>
<dbReference type="AlphaFoldDB" id="A0AAW1U3C4"/>
<gene>
    <name evidence="9" type="ORF">WA026_005579</name>
</gene>